<feature type="domain" description="Uncharacterized GPI-anchored protein At5g19230-like" evidence="3">
    <location>
        <begin position="29"/>
        <end position="154"/>
    </location>
</feature>
<dbReference type="PANTHER" id="PTHR33976">
    <property type="entry name" value="OS07G0645000 PROTEIN"/>
    <property type="match status" value="1"/>
</dbReference>
<dbReference type="STRING" id="81985.R0FBP0"/>
<evidence type="ECO:0000313" key="4">
    <source>
        <dbReference type="EMBL" id="EOA19467.1"/>
    </source>
</evidence>
<dbReference type="OrthoDB" id="1082264at2759"/>
<dbReference type="Pfam" id="PF25884">
    <property type="entry name" value="At5g19230"/>
    <property type="match status" value="1"/>
</dbReference>
<sequence>MAISKQLHLLFLLSVFFALHRLVLSDTGEEDLLKVFNDVRTSLKLKTLTKNKNADCLADEVADQLKSQTCTNTTDFTLVPEKDPRIPNFPNLLAKCSLNTSVIRDGEIMKVCAPNHDPIPVLKNFSLVLTKNLNDSKFTGIGIGSDKNWVVVVLTTNTPEGSYSLATNSSGAFAFGVNGLVISSSLLLLLFCFLMF</sequence>
<keyword evidence="5" id="KW-1185">Reference proteome</keyword>
<dbReference type="InterPro" id="IPR059083">
    <property type="entry name" value="At5g19230_dom"/>
</dbReference>
<evidence type="ECO:0000313" key="5">
    <source>
        <dbReference type="Proteomes" id="UP000029121"/>
    </source>
</evidence>
<keyword evidence="1" id="KW-1133">Transmembrane helix</keyword>
<keyword evidence="1" id="KW-0812">Transmembrane</keyword>
<evidence type="ECO:0000256" key="2">
    <source>
        <dbReference type="SAM" id="SignalP"/>
    </source>
</evidence>
<dbReference type="Proteomes" id="UP000029121">
    <property type="component" value="Unassembled WGS sequence"/>
</dbReference>
<gene>
    <name evidence="4" type="ORF">CARUB_v10002011mg</name>
</gene>
<feature type="transmembrane region" description="Helical" evidence="1">
    <location>
        <begin position="172"/>
        <end position="194"/>
    </location>
</feature>
<name>R0FBP0_9BRAS</name>
<dbReference type="EMBL" id="KB870810">
    <property type="protein sequence ID" value="EOA19467.1"/>
    <property type="molecule type" value="Genomic_DNA"/>
</dbReference>
<organism evidence="4 5">
    <name type="scientific">Capsella rubella</name>
    <dbReference type="NCBI Taxonomy" id="81985"/>
    <lineage>
        <taxon>Eukaryota</taxon>
        <taxon>Viridiplantae</taxon>
        <taxon>Streptophyta</taxon>
        <taxon>Embryophyta</taxon>
        <taxon>Tracheophyta</taxon>
        <taxon>Spermatophyta</taxon>
        <taxon>Magnoliopsida</taxon>
        <taxon>eudicotyledons</taxon>
        <taxon>Gunneridae</taxon>
        <taxon>Pentapetalae</taxon>
        <taxon>rosids</taxon>
        <taxon>malvids</taxon>
        <taxon>Brassicales</taxon>
        <taxon>Brassicaceae</taxon>
        <taxon>Camelineae</taxon>
        <taxon>Capsella</taxon>
    </lineage>
</organism>
<evidence type="ECO:0000259" key="3">
    <source>
        <dbReference type="Pfam" id="PF25884"/>
    </source>
</evidence>
<protein>
    <recommendedName>
        <fullName evidence="3">Uncharacterized GPI-anchored protein At5g19230-like domain-containing protein</fullName>
    </recommendedName>
</protein>
<keyword evidence="2" id="KW-0732">Signal</keyword>
<accession>R0FBP0</accession>
<proteinExistence type="predicted"/>
<dbReference type="InterPro" id="IPR045285">
    <property type="entry name" value="At5g19230-like"/>
</dbReference>
<dbReference type="PANTHER" id="PTHR33976:SF9">
    <property type="entry name" value="GPI-ANCHORED PROTEIN"/>
    <property type="match status" value="1"/>
</dbReference>
<dbReference type="eggNOG" id="ENOG502RYCU">
    <property type="taxonomic scope" value="Eukaryota"/>
</dbReference>
<feature type="chain" id="PRO_5004341068" description="Uncharacterized GPI-anchored protein At5g19230-like domain-containing protein" evidence="2">
    <location>
        <begin position="26"/>
        <end position="196"/>
    </location>
</feature>
<evidence type="ECO:0000256" key="1">
    <source>
        <dbReference type="SAM" id="Phobius"/>
    </source>
</evidence>
<feature type="signal peptide" evidence="2">
    <location>
        <begin position="1"/>
        <end position="25"/>
    </location>
</feature>
<keyword evidence="1" id="KW-0472">Membrane</keyword>
<dbReference type="AlphaFoldDB" id="R0FBP0"/>
<dbReference type="KEGG" id="crb:17882175"/>
<reference evidence="5" key="1">
    <citation type="journal article" date="2013" name="Nat. Genet.">
        <title>The Capsella rubella genome and the genomic consequences of rapid mating system evolution.</title>
        <authorList>
            <person name="Slotte T."/>
            <person name="Hazzouri K.M."/>
            <person name="Agren J.A."/>
            <person name="Koenig D."/>
            <person name="Maumus F."/>
            <person name="Guo Y.L."/>
            <person name="Steige K."/>
            <person name="Platts A.E."/>
            <person name="Escobar J.S."/>
            <person name="Newman L.K."/>
            <person name="Wang W."/>
            <person name="Mandakova T."/>
            <person name="Vello E."/>
            <person name="Smith L.M."/>
            <person name="Henz S.R."/>
            <person name="Steffen J."/>
            <person name="Takuno S."/>
            <person name="Brandvain Y."/>
            <person name="Coop G."/>
            <person name="Andolfatto P."/>
            <person name="Hu T.T."/>
            <person name="Blanchette M."/>
            <person name="Clark R.M."/>
            <person name="Quesneville H."/>
            <person name="Nordborg M."/>
            <person name="Gaut B.S."/>
            <person name="Lysak M.A."/>
            <person name="Jenkins J."/>
            <person name="Grimwood J."/>
            <person name="Chapman J."/>
            <person name="Prochnik S."/>
            <person name="Shu S."/>
            <person name="Rokhsar D."/>
            <person name="Schmutz J."/>
            <person name="Weigel D."/>
            <person name="Wright S.I."/>
        </authorList>
    </citation>
    <scope>NUCLEOTIDE SEQUENCE [LARGE SCALE GENOMIC DNA]</scope>
    <source>
        <strain evidence="5">cv. Monte Gargano</strain>
    </source>
</reference>